<name>A0AAU7PG77_9VIRU</name>
<sequence>MQTKKPALAGLEGYVMNDKNHVNDTTGKLKVPAQEERHAPAFKKSSKKN</sequence>
<dbReference type="EMBL" id="PP779550">
    <property type="protein sequence ID" value="XBS48985.1"/>
    <property type="molecule type" value="Genomic_DNA"/>
</dbReference>
<proteinExistence type="predicted"/>
<evidence type="ECO:0000313" key="2">
    <source>
        <dbReference type="EMBL" id="XBS48985.1"/>
    </source>
</evidence>
<feature type="region of interest" description="Disordered" evidence="1">
    <location>
        <begin position="18"/>
        <end position="49"/>
    </location>
</feature>
<organism evidence="2">
    <name type="scientific">Lactobacillus phage G2-Guo</name>
    <dbReference type="NCBI Taxonomy" id="3155564"/>
    <lineage>
        <taxon>Viruses</taxon>
    </lineage>
</organism>
<accession>A0AAU7PG77</accession>
<protein>
    <submittedName>
        <fullName evidence="2">Uncharacterized protein</fullName>
    </submittedName>
</protein>
<evidence type="ECO:0000256" key="1">
    <source>
        <dbReference type="SAM" id="MobiDB-lite"/>
    </source>
</evidence>
<gene>
    <name evidence="2" type="ORF">G200011</name>
</gene>
<reference evidence="2" key="1">
    <citation type="submission" date="2024-05" db="EMBL/GenBank/DDBJ databases">
        <authorList>
            <person name="Guo T.T."/>
            <person name="Zhang Y."/>
            <person name="Kong J."/>
        </authorList>
    </citation>
    <scope>NUCLEOTIDE SEQUENCE</scope>
</reference>
<feature type="compositionally biased region" description="Basic residues" evidence="1">
    <location>
        <begin position="40"/>
        <end position="49"/>
    </location>
</feature>